<dbReference type="PANTHER" id="PTHR10434:SF11">
    <property type="entry name" value="1-ACYL-SN-GLYCEROL-3-PHOSPHATE ACYLTRANSFERASE"/>
    <property type="match status" value="1"/>
</dbReference>
<dbReference type="AlphaFoldDB" id="D7BPF8"/>
<dbReference type="STRING" id="644284.Arch_1093"/>
<protein>
    <submittedName>
        <fullName evidence="4">Phospholipid/glycerol acyltransferase</fullName>
    </submittedName>
</protein>
<gene>
    <name evidence="4" type="ordered locus">Arch_1093</name>
</gene>
<accession>D7BPF8</accession>
<sequence length="271" mass="30359">MKVPEAQPFLRSIAPFVRGINKLIQRMTLSGLEHIPRSGPAVIVANHTGYFDAMIIGEAVMKVGRAPHFVAGSNFFKVPGVAFVLRGVHAVKVTRETTNAKDSLDGIRDILDNGGVVLLFPEGGLTRDPDMWPMRGKTGIARIMATHPDVPVIPCAHWGNEHLLNPWDYSVDWRHIGPKTRTKIVFGAPLVTEVSDDPDYDELTSATAEVIDAIEELLIPMRQENPIGFSTEPRAQRWDRRRDGDPLNDEYEMKRAMRKAKKARLKARFHL</sequence>
<dbReference type="HOGENOM" id="CLU_027938_4_1_11"/>
<dbReference type="CDD" id="cd07989">
    <property type="entry name" value="LPLAT_AGPAT-like"/>
    <property type="match status" value="1"/>
</dbReference>
<dbReference type="RefSeq" id="WP_013170301.1">
    <property type="nucleotide sequence ID" value="NC_014218.1"/>
</dbReference>
<dbReference type="SMART" id="SM00563">
    <property type="entry name" value="PlsC"/>
    <property type="match status" value="1"/>
</dbReference>
<dbReference type="eggNOG" id="COG0204">
    <property type="taxonomic scope" value="Bacteria"/>
</dbReference>
<dbReference type="GO" id="GO:0003841">
    <property type="term" value="F:1-acylglycerol-3-phosphate O-acyltransferase activity"/>
    <property type="evidence" value="ECO:0007669"/>
    <property type="project" value="TreeGrafter"/>
</dbReference>
<keyword evidence="2 4" id="KW-0012">Acyltransferase</keyword>
<dbReference type="PANTHER" id="PTHR10434">
    <property type="entry name" value="1-ACYL-SN-GLYCEROL-3-PHOSPHATE ACYLTRANSFERASE"/>
    <property type="match status" value="1"/>
</dbReference>
<dbReference type="GO" id="GO:0006654">
    <property type="term" value="P:phosphatidic acid biosynthetic process"/>
    <property type="evidence" value="ECO:0007669"/>
    <property type="project" value="TreeGrafter"/>
</dbReference>
<dbReference type="OrthoDB" id="9806008at2"/>
<organism evidence="4 5">
    <name type="scientific">Arcanobacterium haemolyticum (strain ATCC 9345 / DSM 20595 / CCM 5947 / CCUG 17215 / LMG 16163 / NBRC 15585 / NCTC 8452 / 11018)</name>
    <dbReference type="NCBI Taxonomy" id="644284"/>
    <lineage>
        <taxon>Bacteria</taxon>
        <taxon>Bacillati</taxon>
        <taxon>Actinomycetota</taxon>
        <taxon>Actinomycetes</taxon>
        <taxon>Actinomycetales</taxon>
        <taxon>Actinomycetaceae</taxon>
        <taxon>Arcanobacterium</taxon>
    </lineage>
</organism>
<evidence type="ECO:0000259" key="3">
    <source>
        <dbReference type="SMART" id="SM00563"/>
    </source>
</evidence>
<evidence type="ECO:0000256" key="2">
    <source>
        <dbReference type="ARBA" id="ARBA00023315"/>
    </source>
</evidence>
<proteinExistence type="predicted"/>
<dbReference type="InterPro" id="IPR002123">
    <property type="entry name" value="Plipid/glycerol_acylTrfase"/>
</dbReference>
<dbReference type="Pfam" id="PF01553">
    <property type="entry name" value="Acyltransferase"/>
    <property type="match status" value="1"/>
</dbReference>
<feature type="domain" description="Phospholipid/glycerol acyltransferase" evidence="3">
    <location>
        <begin position="41"/>
        <end position="160"/>
    </location>
</feature>
<dbReference type="SUPFAM" id="SSF69593">
    <property type="entry name" value="Glycerol-3-phosphate (1)-acyltransferase"/>
    <property type="match status" value="1"/>
</dbReference>
<dbReference type="EMBL" id="CP002045">
    <property type="protein sequence ID" value="ADH92807.1"/>
    <property type="molecule type" value="Genomic_DNA"/>
</dbReference>
<name>D7BPF8_ARCHD</name>
<keyword evidence="5" id="KW-1185">Reference proteome</keyword>
<evidence type="ECO:0000256" key="1">
    <source>
        <dbReference type="ARBA" id="ARBA00022679"/>
    </source>
</evidence>
<evidence type="ECO:0000313" key="4">
    <source>
        <dbReference type="EMBL" id="ADH92807.1"/>
    </source>
</evidence>
<dbReference type="KEGG" id="ahe:Arch_1093"/>
<reference evidence="4 5" key="1">
    <citation type="journal article" date="2010" name="Stand. Genomic Sci.">
        <title>Complete genome sequence of Arcanobacterium haemolyticum type strain (11018).</title>
        <authorList>
            <person name="Yasawong M."/>
            <person name="Teshima H."/>
            <person name="Lapidus A."/>
            <person name="Nolan M."/>
            <person name="Lucas S."/>
            <person name="Glavina Del Rio T."/>
            <person name="Tice H."/>
            <person name="Cheng J."/>
            <person name="Bruce D."/>
            <person name="Detter C."/>
            <person name="Tapia R."/>
            <person name="Han C."/>
            <person name="Goodwin L."/>
            <person name="Pitluck S."/>
            <person name="Liolios K."/>
            <person name="Ivanova N."/>
            <person name="Mavromatis K."/>
            <person name="Mikhailova N."/>
            <person name="Pati A."/>
            <person name="Chen A."/>
            <person name="Palaniappan K."/>
            <person name="Land M."/>
            <person name="Hauser L."/>
            <person name="Chang Y."/>
            <person name="Jeffries C."/>
            <person name="Rohde M."/>
            <person name="Sikorski J."/>
            <person name="Pukall R."/>
            <person name="Goker M."/>
            <person name="Woyke T."/>
            <person name="Bristow J."/>
            <person name="Eisen J."/>
            <person name="Markowitz V."/>
            <person name="Hugenholtz P."/>
            <person name="Kyrpides N."/>
            <person name="Klenk H."/>
        </authorList>
    </citation>
    <scope>NUCLEOTIDE SEQUENCE [LARGE SCALE GENOMIC DNA]</scope>
    <source>
        <strain evidence="5">ATCC 9345 / DSM 20595 / CCUG 17215 / LMG 16163 / NBRC 15585 / NCTC 8452 / 11018</strain>
    </source>
</reference>
<evidence type="ECO:0000313" key="5">
    <source>
        <dbReference type="Proteomes" id="UP000000376"/>
    </source>
</evidence>
<dbReference type="Proteomes" id="UP000000376">
    <property type="component" value="Chromosome"/>
</dbReference>
<keyword evidence="1" id="KW-0808">Transferase</keyword>